<dbReference type="EMBL" id="BGPR01061948">
    <property type="protein sequence ID" value="GBO37494.1"/>
    <property type="molecule type" value="Genomic_DNA"/>
</dbReference>
<dbReference type="OrthoDB" id="6431520at2759"/>
<name>A0A4Y2WLL1_ARAVE</name>
<organism evidence="1 2">
    <name type="scientific">Araneus ventricosus</name>
    <name type="common">Orbweaver spider</name>
    <name type="synonym">Epeira ventricosa</name>
    <dbReference type="NCBI Taxonomy" id="182803"/>
    <lineage>
        <taxon>Eukaryota</taxon>
        <taxon>Metazoa</taxon>
        <taxon>Ecdysozoa</taxon>
        <taxon>Arthropoda</taxon>
        <taxon>Chelicerata</taxon>
        <taxon>Arachnida</taxon>
        <taxon>Araneae</taxon>
        <taxon>Araneomorphae</taxon>
        <taxon>Entelegynae</taxon>
        <taxon>Araneoidea</taxon>
        <taxon>Araneidae</taxon>
        <taxon>Araneus</taxon>
    </lineage>
</organism>
<dbReference type="Proteomes" id="UP000499080">
    <property type="component" value="Unassembled WGS sequence"/>
</dbReference>
<evidence type="ECO:0000313" key="2">
    <source>
        <dbReference type="Proteomes" id="UP000499080"/>
    </source>
</evidence>
<keyword evidence="2" id="KW-1185">Reference proteome</keyword>
<sequence length="123" mass="13546">MSQFSAAVFTSLSEENLVPHKCFSNFGKGNSHWAIVKPSDANVLVCRVMVSSSCMPTSILLAKLKNCCSNSYGMSVATHSIQPRFGIQSGFQTLICDFYQSRLTKLVLCSDKCINKFGDYAEK</sequence>
<accession>A0A4Y2WLL1</accession>
<reference evidence="1 2" key="1">
    <citation type="journal article" date="2019" name="Sci. Rep.">
        <title>Orb-weaving spider Araneus ventricosus genome elucidates the spidroin gene catalogue.</title>
        <authorList>
            <person name="Kono N."/>
            <person name="Nakamura H."/>
            <person name="Ohtoshi R."/>
            <person name="Moran D.A.P."/>
            <person name="Shinohara A."/>
            <person name="Yoshida Y."/>
            <person name="Fujiwara M."/>
            <person name="Mori M."/>
            <person name="Tomita M."/>
            <person name="Arakawa K."/>
        </authorList>
    </citation>
    <scope>NUCLEOTIDE SEQUENCE [LARGE SCALE GENOMIC DNA]</scope>
</reference>
<evidence type="ECO:0000313" key="1">
    <source>
        <dbReference type="EMBL" id="GBO37494.1"/>
    </source>
</evidence>
<comment type="caution">
    <text evidence="1">The sequence shown here is derived from an EMBL/GenBank/DDBJ whole genome shotgun (WGS) entry which is preliminary data.</text>
</comment>
<gene>
    <name evidence="1" type="ORF">AVEN_70143_1</name>
</gene>
<proteinExistence type="predicted"/>
<protein>
    <submittedName>
        <fullName evidence="1">Uncharacterized protein</fullName>
    </submittedName>
</protein>
<dbReference type="AlphaFoldDB" id="A0A4Y2WLL1"/>